<feature type="transmembrane region" description="Helical" evidence="24">
    <location>
        <begin position="260"/>
        <end position="281"/>
    </location>
</feature>
<proteinExistence type="inferred from homology"/>
<evidence type="ECO:0000256" key="19">
    <source>
        <dbReference type="ARBA" id="ARBA00031825"/>
    </source>
</evidence>
<keyword evidence="15 24" id="KW-0472">Membrane</keyword>
<keyword evidence="26" id="KW-1185">Reference proteome</keyword>
<keyword evidence="13 24" id="KW-1133">Transmembrane helix</keyword>
<evidence type="ECO:0000256" key="24">
    <source>
        <dbReference type="SAM" id="Phobius"/>
    </source>
</evidence>
<evidence type="ECO:0000256" key="12">
    <source>
        <dbReference type="ARBA" id="ARBA00022695"/>
    </source>
</evidence>
<reference evidence="25 26" key="1">
    <citation type="submission" date="2021-06" db="EMBL/GenBank/DDBJ databases">
        <title>Complete genome of Haloferula helveola possessing various polysaccharide degrading enzymes.</title>
        <authorList>
            <person name="Takami H."/>
            <person name="Huang C."/>
            <person name="Hamasaki K."/>
        </authorList>
    </citation>
    <scope>NUCLEOTIDE SEQUENCE [LARGE SCALE GENOMIC DNA]</scope>
    <source>
        <strain evidence="25 26">CN-1</strain>
    </source>
</reference>
<feature type="transmembrane region" description="Helical" evidence="24">
    <location>
        <begin position="154"/>
        <end position="177"/>
    </location>
</feature>
<evidence type="ECO:0000256" key="18">
    <source>
        <dbReference type="ARBA" id="ARBA00029893"/>
    </source>
</evidence>
<comment type="pathway">
    <text evidence="3">Phospholipid metabolism; CDP-diacylglycerol biosynthesis; CDP-diacylglycerol from sn-glycerol 3-phosphate: step 3/3.</text>
</comment>
<keyword evidence="12 25" id="KW-0548">Nucleotidyltransferase</keyword>
<comment type="similarity">
    <text evidence="5">Belongs to the CDS family.</text>
</comment>
<feature type="transmembrane region" description="Helical" evidence="24">
    <location>
        <begin position="124"/>
        <end position="142"/>
    </location>
</feature>
<feature type="transmembrane region" description="Helical" evidence="24">
    <location>
        <begin position="12"/>
        <end position="32"/>
    </location>
</feature>
<evidence type="ECO:0000313" key="25">
    <source>
        <dbReference type="EMBL" id="BCX48469.1"/>
    </source>
</evidence>
<evidence type="ECO:0000256" key="15">
    <source>
        <dbReference type="ARBA" id="ARBA00023136"/>
    </source>
</evidence>
<evidence type="ECO:0000256" key="16">
    <source>
        <dbReference type="ARBA" id="ARBA00023209"/>
    </source>
</evidence>
<evidence type="ECO:0000256" key="1">
    <source>
        <dbReference type="ARBA" id="ARBA00001698"/>
    </source>
</evidence>
<evidence type="ECO:0000256" key="14">
    <source>
        <dbReference type="ARBA" id="ARBA00023098"/>
    </source>
</evidence>
<name>A0ABN6H487_9BACT</name>
<feature type="transmembrane region" description="Helical" evidence="24">
    <location>
        <begin position="229"/>
        <end position="248"/>
    </location>
</feature>
<evidence type="ECO:0000256" key="2">
    <source>
        <dbReference type="ARBA" id="ARBA00004651"/>
    </source>
</evidence>
<gene>
    <name evidence="25" type="primary">ynbB_2</name>
    <name evidence="25" type="ORF">HAHE_23770</name>
</gene>
<feature type="transmembrane region" description="Helical" evidence="24">
    <location>
        <begin position="189"/>
        <end position="208"/>
    </location>
</feature>
<evidence type="ECO:0000256" key="17">
    <source>
        <dbReference type="ARBA" id="ARBA00023264"/>
    </source>
</evidence>
<dbReference type="EMBL" id="AP024702">
    <property type="protein sequence ID" value="BCX48469.1"/>
    <property type="molecule type" value="Genomic_DNA"/>
</dbReference>
<accession>A0ABN6H487</accession>
<dbReference type="GO" id="GO:0016779">
    <property type="term" value="F:nucleotidyltransferase activity"/>
    <property type="evidence" value="ECO:0007669"/>
    <property type="project" value="UniProtKB-KW"/>
</dbReference>
<evidence type="ECO:0000256" key="20">
    <source>
        <dbReference type="ARBA" id="ARBA00032253"/>
    </source>
</evidence>
<evidence type="ECO:0000256" key="6">
    <source>
        <dbReference type="ARBA" id="ARBA00012487"/>
    </source>
</evidence>
<evidence type="ECO:0000256" key="4">
    <source>
        <dbReference type="ARBA" id="ARBA00005189"/>
    </source>
</evidence>
<keyword evidence="16" id="KW-0594">Phospholipid biosynthesis</keyword>
<keyword evidence="9" id="KW-0444">Lipid biosynthesis</keyword>
<keyword evidence="11 24" id="KW-0812">Transmembrane</keyword>
<comment type="catalytic activity">
    <reaction evidence="1">
        <text>a 1,2-diacyl-sn-glycero-3-phosphate + CTP + H(+) = a CDP-1,2-diacyl-sn-glycerol + diphosphate</text>
        <dbReference type="Rhea" id="RHEA:16229"/>
        <dbReference type="ChEBI" id="CHEBI:15378"/>
        <dbReference type="ChEBI" id="CHEBI:33019"/>
        <dbReference type="ChEBI" id="CHEBI:37563"/>
        <dbReference type="ChEBI" id="CHEBI:58332"/>
        <dbReference type="ChEBI" id="CHEBI:58608"/>
        <dbReference type="EC" id="2.7.7.41"/>
    </reaction>
</comment>
<evidence type="ECO:0000313" key="26">
    <source>
        <dbReference type="Proteomes" id="UP001374893"/>
    </source>
</evidence>
<comment type="pathway">
    <text evidence="4">Lipid metabolism.</text>
</comment>
<evidence type="ECO:0000256" key="23">
    <source>
        <dbReference type="ARBA" id="ARBA00033406"/>
    </source>
</evidence>
<dbReference type="EC" id="2.7.7.41" evidence="6"/>
<keyword evidence="17" id="KW-1208">Phospholipid metabolism</keyword>
<comment type="subcellular location">
    <subcellularLocation>
        <location evidence="2">Cell membrane</location>
        <topology evidence="2">Multi-pass membrane protein</topology>
    </subcellularLocation>
</comment>
<keyword evidence="8" id="KW-1003">Cell membrane</keyword>
<evidence type="ECO:0000256" key="22">
    <source>
        <dbReference type="ARBA" id="ARBA00032743"/>
    </source>
</evidence>
<evidence type="ECO:0000256" key="21">
    <source>
        <dbReference type="ARBA" id="ARBA00032396"/>
    </source>
</evidence>
<keyword evidence="10" id="KW-0808">Transferase</keyword>
<evidence type="ECO:0000256" key="9">
    <source>
        <dbReference type="ARBA" id="ARBA00022516"/>
    </source>
</evidence>
<dbReference type="PANTHER" id="PTHR46382:SF1">
    <property type="entry name" value="PHOSPHATIDATE CYTIDYLYLTRANSFERASE"/>
    <property type="match status" value="1"/>
</dbReference>
<evidence type="ECO:0000256" key="3">
    <source>
        <dbReference type="ARBA" id="ARBA00005119"/>
    </source>
</evidence>
<dbReference type="Proteomes" id="UP001374893">
    <property type="component" value="Chromosome"/>
</dbReference>
<feature type="transmembrane region" description="Helical" evidence="24">
    <location>
        <begin position="70"/>
        <end position="87"/>
    </location>
</feature>
<dbReference type="RefSeq" id="WP_338684715.1">
    <property type="nucleotide sequence ID" value="NZ_AP024702.1"/>
</dbReference>
<evidence type="ECO:0000256" key="13">
    <source>
        <dbReference type="ARBA" id="ARBA00022989"/>
    </source>
</evidence>
<organism evidence="25 26">
    <name type="scientific">Haloferula helveola</name>
    <dbReference type="NCBI Taxonomy" id="490095"/>
    <lineage>
        <taxon>Bacteria</taxon>
        <taxon>Pseudomonadati</taxon>
        <taxon>Verrucomicrobiota</taxon>
        <taxon>Verrucomicrobiia</taxon>
        <taxon>Verrucomicrobiales</taxon>
        <taxon>Verrucomicrobiaceae</taxon>
        <taxon>Haloferula</taxon>
    </lineage>
</organism>
<evidence type="ECO:0000256" key="10">
    <source>
        <dbReference type="ARBA" id="ARBA00022679"/>
    </source>
</evidence>
<evidence type="ECO:0000256" key="8">
    <source>
        <dbReference type="ARBA" id="ARBA00022475"/>
    </source>
</evidence>
<evidence type="ECO:0000256" key="5">
    <source>
        <dbReference type="ARBA" id="ARBA00010185"/>
    </source>
</evidence>
<sequence length="332" mass="35384">MTAEAPSTSKRAVFLRRTASTLGLWGLVAAGFWSRMAWAYVTVIGLLALLATIEYFRMLKAGGVKCFPRFGTLFAIVYSIGLYWLLVNGGPPEVVEMSGASVVSDKAIQSSETVITAVSSLPDWFDGAAVFLMIAGSFFLQLRYPIRGLEAMQAVASNLLGFVYLAFLFNFAARLLFAVPGPGEVPGAMVLLWLIAVTKFTDMGAYIVGSAIGRHKMIPHVSPGKTWQGFGGAIFFALLAGCGLYALFSEDMPSFATGLHVLGGWGAVIVLSIVIALLAVVGDLAESVVKRSLNAKDSGHMLPGIGGALDLIDSLCFTAPVLYFYLKWVTIG</sequence>
<dbReference type="Pfam" id="PF01148">
    <property type="entry name" value="CTP_transf_1"/>
    <property type="match status" value="1"/>
</dbReference>
<evidence type="ECO:0000256" key="7">
    <source>
        <dbReference type="ARBA" id="ARBA00019373"/>
    </source>
</evidence>
<evidence type="ECO:0000256" key="11">
    <source>
        <dbReference type="ARBA" id="ARBA00022692"/>
    </source>
</evidence>
<dbReference type="PANTHER" id="PTHR46382">
    <property type="entry name" value="PHOSPHATIDATE CYTIDYLYLTRANSFERASE"/>
    <property type="match status" value="1"/>
</dbReference>
<protein>
    <recommendedName>
        <fullName evidence="7">Phosphatidate cytidylyltransferase</fullName>
        <ecNumber evidence="6">2.7.7.41</ecNumber>
    </recommendedName>
    <alternativeName>
        <fullName evidence="20">CDP-DAG synthase</fullName>
    </alternativeName>
    <alternativeName>
        <fullName evidence="22">CDP-DG synthase</fullName>
    </alternativeName>
    <alternativeName>
        <fullName evidence="18">CDP-diacylglycerol synthase</fullName>
    </alternativeName>
    <alternativeName>
        <fullName evidence="21">CDP-diglyceride pyrophosphorylase</fullName>
    </alternativeName>
    <alternativeName>
        <fullName evidence="23">CDP-diglyceride synthase</fullName>
    </alternativeName>
    <alternativeName>
        <fullName evidence="19">CTP:phosphatidate cytidylyltransferase</fullName>
    </alternativeName>
</protein>
<feature type="transmembrane region" description="Helical" evidence="24">
    <location>
        <begin position="38"/>
        <end position="58"/>
    </location>
</feature>
<feature type="transmembrane region" description="Helical" evidence="24">
    <location>
        <begin position="302"/>
        <end position="326"/>
    </location>
</feature>
<keyword evidence="14" id="KW-0443">Lipid metabolism</keyword>